<dbReference type="GO" id="GO:0004674">
    <property type="term" value="F:protein serine/threonine kinase activity"/>
    <property type="evidence" value="ECO:0007669"/>
    <property type="project" value="TreeGrafter"/>
</dbReference>
<gene>
    <name evidence="4" type="ORF">MNBD_GAMMA12-737</name>
</gene>
<sequence length="423" mass="48065">MNTYKTIAVYADWFELNGEQFLGTLSASMLRGKEVFSFEYDSTWVENNACQNLDPDLRLFTGPQYIAKGDKKTNFGLFLDSSPDRWGRMIMRRREALYAKEEDRKEIRLTETDYLLGVYDEYRMGGLRFKKELGGNFVDDNSTLSAPPWTSLRELENSSFLIQQVDSEKDPEYKKWLNMLISPGASLGGARPKASVVDESLALWIAKFPNHEDYRDIGAWEMVANTLAVNAGIDCAQVQLKQFTNKHHTFLSKRFDRTGNGERIHFASAMTLLEAIDGEGHDEDIGYLDIANVIARYGAKPDEDLEQLWRRIVFNIAIANTDDHLRNHGFLLTDGGWRLSPAYDINPDPDSQELAINISSTSNALDLDLARHVANYFRLSPSQAESIISEVLSETSQWMKIAKNYNISGEEISKLNKAFSDDF</sequence>
<reference evidence="4" key="1">
    <citation type="submission" date="2018-06" db="EMBL/GenBank/DDBJ databases">
        <authorList>
            <person name="Zhirakovskaya E."/>
        </authorList>
    </citation>
    <scope>NUCLEOTIDE SEQUENCE</scope>
</reference>
<keyword evidence="2" id="KW-0418">Kinase</keyword>
<dbReference type="InterPro" id="IPR012893">
    <property type="entry name" value="HipA-like_C"/>
</dbReference>
<accession>A0A3B0YI85</accession>
<dbReference type="PANTHER" id="PTHR37419">
    <property type="entry name" value="SERINE/THREONINE-PROTEIN KINASE TOXIN HIPA"/>
    <property type="match status" value="1"/>
</dbReference>
<organism evidence="4">
    <name type="scientific">hydrothermal vent metagenome</name>
    <dbReference type="NCBI Taxonomy" id="652676"/>
    <lineage>
        <taxon>unclassified sequences</taxon>
        <taxon>metagenomes</taxon>
        <taxon>ecological metagenomes</taxon>
    </lineage>
</organism>
<dbReference type="AlphaFoldDB" id="A0A3B0YI85"/>
<protein>
    <submittedName>
        <fullName evidence="4">HIPA PROTEIN</fullName>
    </submittedName>
</protein>
<dbReference type="Gene3D" id="1.10.1070.20">
    <property type="match status" value="1"/>
</dbReference>
<dbReference type="InterPro" id="IPR052028">
    <property type="entry name" value="HipA_Ser/Thr_kinase"/>
</dbReference>
<dbReference type="PANTHER" id="PTHR37419:SF8">
    <property type="entry name" value="TOXIN YJJJ"/>
    <property type="match status" value="1"/>
</dbReference>
<proteinExistence type="predicted"/>
<dbReference type="GO" id="GO:0005829">
    <property type="term" value="C:cytosol"/>
    <property type="evidence" value="ECO:0007669"/>
    <property type="project" value="TreeGrafter"/>
</dbReference>
<evidence type="ECO:0000256" key="2">
    <source>
        <dbReference type="ARBA" id="ARBA00022777"/>
    </source>
</evidence>
<keyword evidence="1" id="KW-0808">Transferase</keyword>
<dbReference type="Pfam" id="PF07804">
    <property type="entry name" value="HipA_C"/>
    <property type="match status" value="1"/>
</dbReference>
<name>A0A3B0YI85_9ZZZZ</name>
<evidence type="ECO:0000259" key="3">
    <source>
        <dbReference type="Pfam" id="PF07804"/>
    </source>
</evidence>
<evidence type="ECO:0000313" key="4">
    <source>
        <dbReference type="EMBL" id="VAW75012.1"/>
    </source>
</evidence>
<dbReference type="EMBL" id="UOFL01000073">
    <property type="protein sequence ID" value="VAW75012.1"/>
    <property type="molecule type" value="Genomic_DNA"/>
</dbReference>
<evidence type="ECO:0000256" key="1">
    <source>
        <dbReference type="ARBA" id="ARBA00022679"/>
    </source>
</evidence>
<feature type="domain" description="HipA-like C-terminal" evidence="3">
    <location>
        <begin position="186"/>
        <end position="398"/>
    </location>
</feature>